<evidence type="ECO:0000313" key="4">
    <source>
        <dbReference type="Proteomes" id="UP000541636"/>
    </source>
</evidence>
<dbReference type="SFLD" id="SFLDG00358">
    <property type="entry name" value="Main_(cytGST)"/>
    <property type="match status" value="1"/>
</dbReference>
<organism evidence="3 4">
    <name type="scientific">Oleiagrimonas citrea</name>
    <dbReference type="NCBI Taxonomy" id="1665687"/>
    <lineage>
        <taxon>Bacteria</taxon>
        <taxon>Pseudomonadati</taxon>
        <taxon>Pseudomonadota</taxon>
        <taxon>Gammaproteobacteria</taxon>
        <taxon>Lysobacterales</taxon>
        <taxon>Rhodanobacteraceae</taxon>
        <taxon>Oleiagrimonas</taxon>
    </lineage>
</organism>
<dbReference type="InterPro" id="IPR036249">
    <property type="entry name" value="Thioredoxin-like_sf"/>
</dbReference>
<keyword evidence="3" id="KW-0808">Transferase</keyword>
<dbReference type="PANTHER" id="PTHR44051:SF21">
    <property type="entry name" value="GLUTATHIONE S-TRANSFERASE FAMILY PROTEIN"/>
    <property type="match status" value="1"/>
</dbReference>
<dbReference type="PROSITE" id="PS50404">
    <property type="entry name" value="GST_NTER"/>
    <property type="match status" value="1"/>
</dbReference>
<gene>
    <name evidence="3" type="ORF">HF690_10895</name>
</gene>
<accession>A0A846ZMK1</accession>
<dbReference type="Gene3D" id="3.40.30.10">
    <property type="entry name" value="Glutaredoxin"/>
    <property type="match status" value="1"/>
</dbReference>
<dbReference type="InterPro" id="IPR004046">
    <property type="entry name" value="GST_C"/>
</dbReference>
<dbReference type="Pfam" id="PF13409">
    <property type="entry name" value="GST_N_2"/>
    <property type="match status" value="1"/>
</dbReference>
<dbReference type="PROSITE" id="PS50405">
    <property type="entry name" value="GST_CTER"/>
    <property type="match status" value="1"/>
</dbReference>
<dbReference type="InterPro" id="IPR036282">
    <property type="entry name" value="Glutathione-S-Trfase_C_sf"/>
</dbReference>
<dbReference type="SUPFAM" id="SSF47616">
    <property type="entry name" value="GST C-terminal domain-like"/>
    <property type="match status" value="1"/>
</dbReference>
<dbReference type="SFLD" id="SFLDG01150">
    <property type="entry name" value="Main.1:_Beta-like"/>
    <property type="match status" value="1"/>
</dbReference>
<dbReference type="CDD" id="cd03188">
    <property type="entry name" value="GST_C_Beta"/>
    <property type="match status" value="1"/>
</dbReference>
<evidence type="ECO:0000259" key="2">
    <source>
        <dbReference type="PROSITE" id="PS50405"/>
    </source>
</evidence>
<dbReference type="SFLD" id="SFLDS00019">
    <property type="entry name" value="Glutathione_Transferase_(cytos"/>
    <property type="match status" value="1"/>
</dbReference>
<evidence type="ECO:0000259" key="1">
    <source>
        <dbReference type="PROSITE" id="PS50404"/>
    </source>
</evidence>
<feature type="domain" description="GST N-terminal" evidence="1">
    <location>
        <begin position="1"/>
        <end position="80"/>
    </location>
</feature>
<dbReference type="Proteomes" id="UP000541636">
    <property type="component" value="Unassembled WGS sequence"/>
</dbReference>
<dbReference type="Gene3D" id="1.20.1050.10">
    <property type="match status" value="1"/>
</dbReference>
<name>A0A846ZMK1_9GAMM</name>
<dbReference type="InterPro" id="IPR010987">
    <property type="entry name" value="Glutathione-S-Trfase_C-like"/>
</dbReference>
<dbReference type="RefSeq" id="WP_168609453.1">
    <property type="nucleotide sequence ID" value="NZ_JAAZQD010000004.1"/>
</dbReference>
<dbReference type="GO" id="GO:0016740">
    <property type="term" value="F:transferase activity"/>
    <property type="evidence" value="ECO:0007669"/>
    <property type="project" value="UniProtKB-KW"/>
</dbReference>
<dbReference type="Pfam" id="PF14497">
    <property type="entry name" value="GST_C_3"/>
    <property type="match status" value="1"/>
</dbReference>
<dbReference type="InterPro" id="IPR004045">
    <property type="entry name" value="Glutathione_S-Trfase_N"/>
</dbReference>
<reference evidence="3 4" key="1">
    <citation type="journal article" date="2017" name="Int. J. Syst. Evol. Microbiol.">
        <title>Oleiagrimonas citrea sp. nov., a marine bacterium isolated from tidal flat sediment and emended description of the genus Oleiagrimonas Fang et al. 2015 and Oleiagrimonas soli.</title>
        <authorList>
            <person name="Yang S.H."/>
            <person name="Seo H.S."/>
            <person name="Seong C.N."/>
            <person name="Kwon K.K."/>
        </authorList>
    </citation>
    <scope>NUCLEOTIDE SEQUENCE [LARGE SCALE GENOMIC DNA]</scope>
    <source>
        <strain evidence="3 4">MEBiC09124</strain>
    </source>
</reference>
<dbReference type="EMBL" id="JAAZQD010000004">
    <property type="protein sequence ID" value="NKZ39454.1"/>
    <property type="molecule type" value="Genomic_DNA"/>
</dbReference>
<dbReference type="PANTHER" id="PTHR44051">
    <property type="entry name" value="GLUTATHIONE S-TRANSFERASE-RELATED"/>
    <property type="match status" value="1"/>
</dbReference>
<feature type="domain" description="GST C-terminal" evidence="2">
    <location>
        <begin position="86"/>
        <end position="209"/>
    </location>
</feature>
<dbReference type="CDD" id="cd03057">
    <property type="entry name" value="GST_N_Beta"/>
    <property type="match status" value="1"/>
</dbReference>
<protein>
    <submittedName>
        <fullName evidence="3">Glutathione S-transferase family protein</fullName>
    </submittedName>
</protein>
<evidence type="ECO:0000313" key="3">
    <source>
        <dbReference type="EMBL" id="NKZ39454.1"/>
    </source>
</evidence>
<comment type="caution">
    <text evidence="3">The sequence shown here is derived from an EMBL/GenBank/DDBJ whole genome shotgun (WGS) entry which is preliminary data.</text>
</comment>
<sequence length="209" mass="23318">MYTLYFAPGTAAMLTHLTLIECGAPYELKAVDLAAGEQRSEAYLALNPAGTVPTLIVDGASHGETAALAMLLTERHPEAKLAPAIGDAKRADYLQWMFYLADTLQPGFRQWFYADEFVPESAESIAEAGRHRIEASWTRIAEHLDAHGPYMLGETFSVVDLYVVMLMRWARNMPRPATDWPSLAALAAKVKARPSWKTLYEREQLSEWA</sequence>
<dbReference type="InterPro" id="IPR040079">
    <property type="entry name" value="Glutathione_S-Trfase"/>
</dbReference>
<dbReference type="SUPFAM" id="SSF52833">
    <property type="entry name" value="Thioredoxin-like"/>
    <property type="match status" value="1"/>
</dbReference>
<dbReference type="AlphaFoldDB" id="A0A846ZMK1"/>
<keyword evidence="4" id="KW-1185">Reference proteome</keyword>
<proteinExistence type="predicted"/>